<protein>
    <submittedName>
        <fullName evidence="1">Peptidase</fullName>
    </submittedName>
</protein>
<dbReference type="EMBL" id="RSAS01000842">
    <property type="protein sequence ID" value="RRR66587.1"/>
    <property type="molecule type" value="Genomic_DNA"/>
</dbReference>
<proteinExistence type="predicted"/>
<name>A0A426TS20_9CHLR</name>
<accession>A0A426TS20</accession>
<dbReference type="AlphaFoldDB" id="A0A426TS20"/>
<reference evidence="1 2" key="1">
    <citation type="submission" date="2018-12" db="EMBL/GenBank/DDBJ databases">
        <title>Genome Sequence of Candidatus Viridilinea halotolerans isolated from saline sulfide-rich spring.</title>
        <authorList>
            <person name="Grouzdev D.S."/>
            <person name="Burganskaya E.I."/>
            <person name="Krutkina M.S."/>
            <person name="Sukhacheva M.V."/>
            <person name="Gorlenko V.M."/>
        </authorList>
    </citation>
    <scope>NUCLEOTIDE SEQUENCE [LARGE SCALE GENOMIC DNA]</scope>
    <source>
        <strain evidence="1">Chok-6</strain>
    </source>
</reference>
<dbReference type="Gene3D" id="2.60.120.380">
    <property type="match status" value="1"/>
</dbReference>
<sequence length="1137" mass="123416">MRRVTSPLLALLLLTLFLTPLARYPSPSVALAQDTPELQALEQLPTYAEVEAGNPAQRNDSPTTAEHIGAPADQVIWTRTITGTIDRGTDVDYFRFVISRPASRVRITLSDLPADYDLVFGGGLDPASQTLAPLPDFDAGIAGLEGITQVGGSINSIGGSINSIGGSINSIGGSINSIGGSINSIGGSINSIGGSINSISINTGTTPEAIDTFVWQPGVYFVAVAPKNGVFSPRPYTLDVTVEGSALSVPPAAPRTIVTLPPAEWIAPEEVTTLYLYYPQRLGLQPDDAVMRTLTEQLQDLANAPPSPNWPRPEYGVVLDLSQLTPAGAWNTETLDDLYRRWDQNPGNPLYANYIARFIDKIIKSAIHGTNYTVHDFVLGDRNATPVRYPNVRNIVLVGGDDVFPFFRLPDLTTIANESDYFDYTRAVAGTDMFDPAKPLGAALRYRMILSDNPYGTDRPYRFYGAPLFLPNRAVGRLVESPAEISAYLQGYAHGSVEPYAQTPDPAATLQQAESLALIDARTSNSTLTETLAFVSGYDFLIDQAEAIRSTFTMMGITPTRTNALINDTWQSPDLEREWFAGRLAQELPENGLVPDGTTPQIRLNSVNAHFDHWQVLPANEDQGTFLAQRLRSPQYGPDASYQRYFAGTLGYSVGCHSGYNVPASALSLALGRTNDFNTYAADFPQAKLYHGGNWIGNTGYGYGITDGIDYSERLAVLLTEELARNVTFDIDNTTHPGFPTIGDALMLAKQRYLRNASSLNEYDYKILSVMNLYGLPFVAVAVDKPLAPPQEDPAPERPNVPVEIEAPLGNASTGRLTRLITFTLTIGANNYVEVPRTSSRLLQLGPDNFVVTDSFVLDYNFPAQQPRVFSDNQVGAPALPSYAYDISALNQAGDQRLRVRDVMFVGGTYGARADFKPQITQIVTETEQPISATATQPLFTAGAGLWFPAKFFGHSSVGTGDLQRDQLFSFAAQFRANEDGATGVLRPYSQMVFRILYDDPSITTTTANNLRADNRPPEIEAVHIRDASGELRPAAAGPASLLIVTARDKDGAGNTQTNQLEVAALFAQGGTNWVELPLTPTATNPERFTVELPESAASARFIVRATDPAGNSSYFTAGGRFTTFSETKIFLPLVRR</sequence>
<comment type="caution">
    <text evidence="1">The sequence shown here is derived from an EMBL/GenBank/DDBJ whole genome shotgun (WGS) entry which is preliminary data.</text>
</comment>
<evidence type="ECO:0000313" key="2">
    <source>
        <dbReference type="Proteomes" id="UP000280307"/>
    </source>
</evidence>
<gene>
    <name evidence="1" type="ORF">EI684_20520</name>
</gene>
<evidence type="ECO:0000313" key="1">
    <source>
        <dbReference type="EMBL" id="RRR66587.1"/>
    </source>
</evidence>
<organism evidence="1 2">
    <name type="scientific">Candidatus Viridilinea halotolerans</name>
    <dbReference type="NCBI Taxonomy" id="2491704"/>
    <lineage>
        <taxon>Bacteria</taxon>
        <taxon>Bacillati</taxon>
        <taxon>Chloroflexota</taxon>
        <taxon>Chloroflexia</taxon>
        <taxon>Chloroflexales</taxon>
        <taxon>Chloroflexineae</taxon>
        <taxon>Oscillochloridaceae</taxon>
        <taxon>Candidatus Viridilinea</taxon>
    </lineage>
</organism>
<dbReference type="Proteomes" id="UP000280307">
    <property type="component" value="Unassembled WGS sequence"/>
</dbReference>